<dbReference type="Gene3D" id="3.90.1150.10">
    <property type="entry name" value="Aspartate Aminotransferase, domain 1"/>
    <property type="match status" value="1"/>
</dbReference>
<evidence type="ECO:0000256" key="4">
    <source>
        <dbReference type="ARBA" id="ARBA00022898"/>
    </source>
</evidence>
<protein>
    <submittedName>
        <fullName evidence="7">Pyridoxal phosphate-dependent decarboxylase family protein</fullName>
    </submittedName>
</protein>
<evidence type="ECO:0000313" key="8">
    <source>
        <dbReference type="Proteomes" id="UP001597277"/>
    </source>
</evidence>
<proteinExistence type="inferred from homology"/>
<evidence type="ECO:0000256" key="5">
    <source>
        <dbReference type="ARBA" id="ARBA00023239"/>
    </source>
</evidence>
<comment type="cofactor">
    <cofactor evidence="1 6">
        <name>pyridoxal 5'-phosphate</name>
        <dbReference type="ChEBI" id="CHEBI:597326"/>
    </cofactor>
</comment>
<reference evidence="8" key="1">
    <citation type="journal article" date="2019" name="Int. J. Syst. Evol. Microbiol.">
        <title>The Global Catalogue of Microorganisms (GCM) 10K type strain sequencing project: providing services to taxonomists for standard genome sequencing and annotation.</title>
        <authorList>
            <consortium name="The Broad Institute Genomics Platform"/>
            <consortium name="The Broad Institute Genome Sequencing Center for Infectious Disease"/>
            <person name="Wu L."/>
            <person name="Ma J."/>
        </authorList>
    </citation>
    <scope>NUCLEOTIDE SEQUENCE [LARGE SCALE GENOMIC DNA]</scope>
    <source>
        <strain evidence="8">JCM 17130</strain>
    </source>
</reference>
<evidence type="ECO:0000256" key="6">
    <source>
        <dbReference type="RuleBase" id="RU000382"/>
    </source>
</evidence>
<dbReference type="InterPro" id="IPR015421">
    <property type="entry name" value="PyrdxlP-dep_Trfase_major"/>
</dbReference>
<keyword evidence="4 6" id="KW-0663">Pyridoxal phosphate</keyword>
<evidence type="ECO:0000256" key="1">
    <source>
        <dbReference type="ARBA" id="ARBA00001933"/>
    </source>
</evidence>
<name>A0ABW4L4X2_9MICO</name>
<dbReference type="InterPro" id="IPR015422">
    <property type="entry name" value="PyrdxlP-dep_Trfase_small"/>
</dbReference>
<sequence>MKAALLTVVNAQAGAHGPATGTSPAQARTSVNQVDLDAPLPGLDAALEEVRRLWLDDAVWFHDPAYAAHLNCPVVIPAVVGEHIVGAVNSSLDTFDQSVGATMIEQRLIRWVADRARLGAHADGVFTSGGSQSNLQALIVARRRTPAAPADRVRVFTSAESHFSIEKSAAIMGMPPEAVIAIPVDAAHRMDTEALANAIRRSAARGEVPLAVVATAGTTDFGAIDPLEDIADVCAAAGTWFHVDAAYGGGLLVSRKRRGLLAGIERADSVTIDFHKTYFQPVSSSALLVRDAAALQAVTWHADYLNPTGSGNPDQVNKSLQTTRRFDALKLWLTLRVMGPDLVGDYLDDAIDLAQAVHAAMAQMDDLEIAAPPHLSTIVFRYRPADPPEDAELDEVNDAIRSELYRSGTAMVAATSVNGRRHLKLTLLNPMASLEDILVIVAHVRRIGQRMTLLRRRSAATGSAHQ</sequence>
<organism evidence="7 8">
    <name type="scientific">Georgenia deserti</name>
    <dbReference type="NCBI Taxonomy" id="2093781"/>
    <lineage>
        <taxon>Bacteria</taxon>
        <taxon>Bacillati</taxon>
        <taxon>Actinomycetota</taxon>
        <taxon>Actinomycetes</taxon>
        <taxon>Micrococcales</taxon>
        <taxon>Bogoriellaceae</taxon>
        <taxon>Georgenia</taxon>
    </lineage>
</organism>
<dbReference type="PANTHER" id="PTHR45677">
    <property type="entry name" value="GLUTAMATE DECARBOXYLASE-RELATED"/>
    <property type="match status" value="1"/>
</dbReference>
<dbReference type="InterPro" id="IPR015424">
    <property type="entry name" value="PyrdxlP-dep_Trfase"/>
</dbReference>
<dbReference type="SUPFAM" id="SSF53383">
    <property type="entry name" value="PLP-dependent transferases"/>
    <property type="match status" value="1"/>
</dbReference>
<evidence type="ECO:0000256" key="3">
    <source>
        <dbReference type="ARBA" id="ARBA00022793"/>
    </source>
</evidence>
<dbReference type="InterPro" id="IPR002129">
    <property type="entry name" value="PyrdxlP-dep_de-COase"/>
</dbReference>
<comment type="similarity">
    <text evidence="2 6">Belongs to the group II decarboxylase family.</text>
</comment>
<keyword evidence="8" id="KW-1185">Reference proteome</keyword>
<dbReference type="CDD" id="cd06450">
    <property type="entry name" value="DOPA_deC_like"/>
    <property type="match status" value="1"/>
</dbReference>
<dbReference type="Pfam" id="PF00282">
    <property type="entry name" value="Pyridoxal_deC"/>
    <property type="match status" value="1"/>
</dbReference>
<keyword evidence="3" id="KW-0210">Decarboxylase</keyword>
<dbReference type="Gene3D" id="3.40.640.10">
    <property type="entry name" value="Type I PLP-dependent aspartate aminotransferase-like (Major domain)"/>
    <property type="match status" value="1"/>
</dbReference>
<dbReference type="PANTHER" id="PTHR45677:SF8">
    <property type="entry name" value="CYSTEINE SULFINIC ACID DECARBOXYLASE"/>
    <property type="match status" value="1"/>
</dbReference>
<evidence type="ECO:0000313" key="7">
    <source>
        <dbReference type="EMBL" id="MFD1717898.1"/>
    </source>
</evidence>
<dbReference type="RefSeq" id="WP_388005114.1">
    <property type="nucleotide sequence ID" value="NZ_JBHUEE010000004.1"/>
</dbReference>
<comment type="caution">
    <text evidence="7">The sequence shown here is derived from an EMBL/GenBank/DDBJ whole genome shotgun (WGS) entry which is preliminary data.</text>
</comment>
<gene>
    <name evidence="7" type="ORF">ACFSE6_08635</name>
</gene>
<evidence type="ECO:0000256" key="2">
    <source>
        <dbReference type="ARBA" id="ARBA00009533"/>
    </source>
</evidence>
<dbReference type="Proteomes" id="UP001597277">
    <property type="component" value="Unassembled WGS sequence"/>
</dbReference>
<dbReference type="EMBL" id="JBHUEE010000004">
    <property type="protein sequence ID" value="MFD1717898.1"/>
    <property type="molecule type" value="Genomic_DNA"/>
</dbReference>
<keyword evidence="5 6" id="KW-0456">Lyase</keyword>
<accession>A0ABW4L4X2</accession>